<comment type="caution">
    <text evidence="6">The sequence shown here is derived from an EMBL/GenBank/DDBJ whole genome shotgun (WGS) entry which is preliminary data.</text>
</comment>
<keyword evidence="1" id="KW-0479">Metal-binding</keyword>
<dbReference type="Gene3D" id="3.30.40.10">
    <property type="entry name" value="Zinc/RING finger domain, C3HC4 (zinc finger)"/>
    <property type="match status" value="1"/>
</dbReference>
<dbReference type="InterPro" id="IPR037274">
    <property type="entry name" value="Znf_CHY_sf"/>
</dbReference>
<dbReference type="PANTHER" id="PTHR21319:SF53">
    <property type="entry name" value="RING FINGER AND CHY ZINC FINGER DOMAIN-CONTAINING PROTEIN 1"/>
    <property type="match status" value="1"/>
</dbReference>
<dbReference type="PANTHER" id="PTHR21319">
    <property type="entry name" value="RING FINGER AND CHY ZINC FINGER DOMAIN-CONTAINING PROTEIN 1"/>
    <property type="match status" value="1"/>
</dbReference>
<dbReference type="SUPFAM" id="SSF161219">
    <property type="entry name" value="CHY zinc finger-like"/>
    <property type="match status" value="1"/>
</dbReference>
<reference evidence="6" key="1">
    <citation type="submission" date="2022-08" db="EMBL/GenBank/DDBJ databases">
        <authorList>
            <person name="Gutierrez-Valencia J."/>
        </authorList>
    </citation>
    <scope>NUCLEOTIDE SEQUENCE</scope>
</reference>
<evidence type="ECO:0000256" key="1">
    <source>
        <dbReference type="ARBA" id="ARBA00022723"/>
    </source>
</evidence>
<sequence length="321" mass="36559">MRLLNFQYVCSSVEETKDLLCCSGGLTRSVACEVLETFLNSFPYAGAVATWLLLDIHHCLDKMGEAEIMSLGFDNIKIRSLLAQKKNQETISSNFQQLNGECESKDRMTTDMLEKGLMEYGCPHYRRRCHIRAPCCNEVFTCRHCHNEAINDINVDQKLRHDMPRHEVRQSVCYACIHSDQASLVCFFRLNKFVGTVVYAWGNTIVKPASCLMMIYQRDNIIVMAVGYAESEDVEISSTATSVYLFESRQDVTVLPCGHTIHQGCLKEMQEHYQFGYSVTIVAEPPKCSSISWLRNARIANPTTLAKQEAEARWHEVMVEL</sequence>
<dbReference type="InterPro" id="IPR013083">
    <property type="entry name" value="Znf_RING/FYVE/PHD"/>
</dbReference>
<proteinExistence type="predicted"/>
<organism evidence="6 7">
    <name type="scientific">Linum tenue</name>
    <dbReference type="NCBI Taxonomy" id="586396"/>
    <lineage>
        <taxon>Eukaryota</taxon>
        <taxon>Viridiplantae</taxon>
        <taxon>Streptophyta</taxon>
        <taxon>Embryophyta</taxon>
        <taxon>Tracheophyta</taxon>
        <taxon>Spermatophyta</taxon>
        <taxon>Magnoliopsida</taxon>
        <taxon>eudicotyledons</taxon>
        <taxon>Gunneridae</taxon>
        <taxon>Pentapetalae</taxon>
        <taxon>rosids</taxon>
        <taxon>fabids</taxon>
        <taxon>Malpighiales</taxon>
        <taxon>Linaceae</taxon>
        <taxon>Linum</taxon>
    </lineage>
</organism>
<dbReference type="Pfam" id="PF05495">
    <property type="entry name" value="zf-CHY"/>
    <property type="match status" value="1"/>
</dbReference>
<evidence type="ECO:0000313" key="6">
    <source>
        <dbReference type="EMBL" id="CAI0444616.1"/>
    </source>
</evidence>
<dbReference type="GO" id="GO:0016567">
    <property type="term" value="P:protein ubiquitination"/>
    <property type="evidence" value="ECO:0007669"/>
    <property type="project" value="TreeGrafter"/>
</dbReference>
<dbReference type="EMBL" id="CAMGYJ010000007">
    <property type="protein sequence ID" value="CAI0444616.1"/>
    <property type="molecule type" value="Genomic_DNA"/>
</dbReference>
<keyword evidence="7" id="KW-1185">Reference proteome</keyword>
<dbReference type="GO" id="GO:0008270">
    <property type="term" value="F:zinc ion binding"/>
    <property type="evidence" value="ECO:0007669"/>
    <property type="project" value="UniProtKB-KW"/>
</dbReference>
<keyword evidence="2 4" id="KW-0863">Zinc-finger</keyword>
<dbReference type="Proteomes" id="UP001154282">
    <property type="component" value="Unassembled WGS sequence"/>
</dbReference>
<dbReference type="GO" id="GO:0061630">
    <property type="term" value="F:ubiquitin protein ligase activity"/>
    <property type="evidence" value="ECO:0007669"/>
    <property type="project" value="TreeGrafter"/>
</dbReference>
<evidence type="ECO:0000256" key="4">
    <source>
        <dbReference type="PROSITE-ProRule" id="PRU00601"/>
    </source>
</evidence>
<dbReference type="GO" id="GO:0006511">
    <property type="term" value="P:ubiquitin-dependent protein catabolic process"/>
    <property type="evidence" value="ECO:0007669"/>
    <property type="project" value="TreeGrafter"/>
</dbReference>
<evidence type="ECO:0000313" key="7">
    <source>
        <dbReference type="Proteomes" id="UP001154282"/>
    </source>
</evidence>
<keyword evidence="3" id="KW-0862">Zinc</keyword>
<evidence type="ECO:0000256" key="3">
    <source>
        <dbReference type="ARBA" id="ARBA00022833"/>
    </source>
</evidence>
<evidence type="ECO:0000256" key="2">
    <source>
        <dbReference type="ARBA" id="ARBA00022771"/>
    </source>
</evidence>
<accession>A0AAV0MEL8</accession>
<dbReference type="AlphaFoldDB" id="A0AAV0MEL8"/>
<evidence type="ECO:0000259" key="5">
    <source>
        <dbReference type="PROSITE" id="PS51266"/>
    </source>
</evidence>
<dbReference type="GO" id="GO:0005634">
    <property type="term" value="C:nucleus"/>
    <property type="evidence" value="ECO:0007669"/>
    <property type="project" value="TreeGrafter"/>
</dbReference>
<dbReference type="InterPro" id="IPR008913">
    <property type="entry name" value="Znf_CHY"/>
</dbReference>
<name>A0AAV0MEL8_9ROSI</name>
<dbReference type="PROSITE" id="PS51266">
    <property type="entry name" value="ZF_CHY"/>
    <property type="match status" value="1"/>
</dbReference>
<protein>
    <recommendedName>
        <fullName evidence="5">CHY-type domain-containing protein</fullName>
    </recommendedName>
</protein>
<feature type="domain" description="CHY-type" evidence="5">
    <location>
        <begin position="115"/>
        <end position="192"/>
    </location>
</feature>
<gene>
    <name evidence="6" type="ORF">LITE_LOCUS28172</name>
</gene>